<accession>A0A674GY71</accession>
<feature type="region of interest" description="Disordered" evidence="2">
    <location>
        <begin position="1"/>
        <end position="89"/>
    </location>
</feature>
<dbReference type="Gene3D" id="2.60.40.10">
    <property type="entry name" value="Immunoglobulins"/>
    <property type="match status" value="2"/>
</dbReference>
<sequence length="462" mass="48480">MPPKPSRNPPGPPRTPQNPCLPTQDPQNPPRTPKSRPGPSKFPQYPSKSHSGPPKFPQIPPGPPNSPLGPPNPLFALPSPPQPRIFAPQGCSWPAGGWRFLGPPPPPCAAPCWTSAAPPPPAGPCSGFWGVPRPPRPPTPSGTPRTPSMSSTPWGCWGNFGVPPGSPPGASSAPQCRCCHPRGCPRGPRGATPGWGCAGGSWPWGRPRGRGRRCCSRGEETRPSSMWLQHRHGATRRLLAFDSAAAHRTEAVPGVLLFLGGHGSPPSASQSSQPSRGTREVSLQLPPLSVSDDGAFVCSVSALHGQVQQVLQLHVIAPPRVSLLPSRLSPGVLAELRCDAVGFFPLDVEIRWERRTHGHTWPYLGDTSGDTPGTTLGPSWSSGHRRAADGTFSRSAGLRVAAVAPGDSYSCLVTHVAWNVPHRVTVVVAGATGPSVEDMAGMALVAFVIGGLSLSLWPLAGK</sequence>
<dbReference type="Ensembl" id="ENSTGUT00000044305.1">
    <property type="protein sequence ID" value="ENSTGUP00000027515.1"/>
    <property type="gene ID" value="ENSTGUG00000024137.1"/>
</dbReference>
<dbReference type="AlphaFoldDB" id="A0A674GY71"/>
<dbReference type="InterPro" id="IPR003597">
    <property type="entry name" value="Ig_C1-set"/>
</dbReference>
<proteinExistence type="predicted"/>
<evidence type="ECO:0000256" key="3">
    <source>
        <dbReference type="SAM" id="Phobius"/>
    </source>
</evidence>
<feature type="compositionally biased region" description="Pro residues" evidence="2">
    <location>
        <begin position="1"/>
        <end position="16"/>
    </location>
</feature>
<dbReference type="GeneTree" id="ENSGT01030000239380"/>
<dbReference type="InterPro" id="IPR050380">
    <property type="entry name" value="Immune_Resp_Modulators"/>
</dbReference>
<protein>
    <recommendedName>
        <fullName evidence="4">Ig-like domain-containing protein</fullName>
    </recommendedName>
</protein>
<reference evidence="5" key="2">
    <citation type="submission" date="2025-09" db="UniProtKB">
        <authorList>
            <consortium name="Ensembl"/>
        </authorList>
    </citation>
    <scope>IDENTIFICATION</scope>
</reference>
<feature type="domain" description="Ig-like" evidence="4">
    <location>
        <begin position="319"/>
        <end position="427"/>
    </location>
</feature>
<feature type="transmembrane region" description="Helical" evidence="3">
    <location>
        <begin position="439"/>
        <end position="460"/>
    </location>
</feature>
<dbReference type="SUPFAM" id="SSF48726">
    <property type="entry name" value="Immunoglobulin"/>
    <property type="match status" value="2"/>
</dbReference>
<keyword evidence="3" id="KW-1133">Transmembrane helix</keyword>
<dbReference type="PANTHER" id="PTHR23411">
    <property type="entry name" value="TAPASIN"/>
    <property type="match status" value="1"/>
</dbReference>
<feature type="compositionally biased region" description="Pro residues" evidence="2">
    <location>
        <begin position="54"/>
        <end position="83"/>
    </location>
</feature>
<reference evidence="5" key="1">
    <citation type="submission" date="2025-08" db="UniProtKB">
        <authorList>
            <consortium name="Ensembl"/>
        </authorList>
    </citation>
    <scope>IDENTIFICATION</scope>
</reference>
<evidence type="ECO:0000313" key="6">
    <source>
        <dbReference type="Proteomes" id="UP000007754"/>
    </source>
</evidence>
<dbReference type="InterPro" id="IPR007110">
    <property type="entry name" value="Ig-like_dom"/>
</dbReference>
<dbReference type="InterPro" id="IPR036179">
    <property type="entry name" value="Ig-like_dom_sf"/>
</dbReference>
<dbReference type="PROSITE" id="PS00290">
    <property type="entry name" value="IG_MHC"/>
    <property type="match status" value="1"/>
</dbReference>
<organism evidence="5 6">
    <name type="scientific">Taeniopygia guttata</name>
    <name type="common">Zebra finch</name>
    <name type="synonym">Poephila guttata</name>
    <dbReference type="NCBI Taxonomy" id="59729"/>
    <lineage>
        <taxon>Eukaryota</taxon>
        <taxon>Metazoa</taxon>
        <taxon>Chordata</taxon>
        <taxon>Craniata</taxon>
        <taxon>Vertebrata</taxon>
        <taxon>Euteleostomi</taxon>
        <taxon>Archelosauria</taxon>
        <taxon>Archosauria</taxon>
        <taxon>Dinosauria</taxon>
        <taxon>Saurischia</taxon>
        <taxon>Theropoda</taxon>
        <taxon>Coelurosauria</taxon>
        <taxon>Aves</taxon>
        <taxon>Neognathae</taxon>
        <taxon>Neoaves</taxon>
        <taxon>Telluraves</taxon>
        <taxon>Australaves</taxon>
        <taxon>Passeriformes</taxon>
        <taxon>Passeroidea</taxon>
        <taxon>Estrildidae</taxon>
        <taxon>Estrildinae</taxon>
        <taxon>Taeniopygia</taxon>
    </lineage>
</organism>
<dbReference type="InterPro" id="IPR003006">
    <property type="entry name" value="Ig/MHC_CS"/>
</dbReference>
<evidence type="ECO:0000313" key="5">
    <source>
        <dbReference type="Ensembl" id="ENSTGUP00000027515.1"/>
    </source>
</evidence>
<keyword evidence="1" id="KW-0393">Immunoglobulin domain</keyword>
<dbReference type="InterPro" id="IPR013783">
    <property type="entry name" value="Ig-like_fold"/>
</dbReference>
<keyword evidence="3" id="KW-0472">Membrane</keyword>
<dbReference type="SMART" id="SM00407">
    <property type="entry name" value="IGc1"/>
    <property type="match status" value="1"/>
</dbReference>
<name>A0A674GY71_TAEGU</name>
<evidence type="ECO:0000256" key="1">
    <source>
        <dbReference type="ARBA" id="ARBA00023319"/>
    </source>
</evidence>
<evidence type="ECO:0000259" key="4">
    <source>
        <dbReference type="PROSITE" id="PS50835"/>
    </source>
</evidence>
<dbReference type="Proteomes" id="UP000007754">
    <property type="component" value="Unplaced"/>
</dbReference>
<dbReference type="PROSITE" id="PS50835">
    <property type="entry name" value="IG_LIKE"/>
    <property type="match status" value="1"/>
</dbReference>
<evidence type="ECO:0000256" key="2">
    <source>
        <dbReference type="SAM" id="MobiDB-lite"/>
    </source>
</evidence>
<keyword evidence="3" id="KW-0812">Transmembrane</keyword>
<keyword evidence="6" id="KW-1185">Reference proteome</keyword>